<organism evidence="2 3">
    <name type="scientific">Eikenella longinqua</name>
    <dbReference type="NCBI Taxonomy" id="1795827"/>
    <lineage>
        <taxon>Bacteria</taxon>
        <taxon>Pseudomonadati</taxon>
        <taxon>Pseudomonadota</taxon>
        <taxon>Betaproteobacteria</taxon>
        <taxon>Neisseriales</taxon>
        <taxon>Neisseriaceae</taxon>
        <taxon>Eikenella</taxon>
    </lineage>
</organism>
<sequence length="136" mass="15017">MLTFNTKLLLAAIALPALAGCAASSSAPQSQPQAAARPAAQADRQQCLNYLIDGFKLSTFVTGDCQTNARDTERYRAVVESVRQRFADSGCPSVVKREELRPLIRRELSRVPGNARQYCAAIKTEMPAIEQRYRSR</sequence>
<proteinExistence type="predicted"/>
<dbReference type="PROSITE" id="PS51257">
    <property type="entry name" value="PROKAR_LIPOPROTEIN"/>
    <property type="match status" value="1"/>
</dbReference>
<comment type="caution">
    <text evidence="2">The sequence shown here is derived from an EMBL/GenBank/DDBJ whole genome shotgun (WGS) entry which is preliminary data.</text>
</comment>
<evidence type="ECO:0000313" key="2">
    <source>
        <dbReference type="EMBL" id="OAM26140.1"/>
    </source>
</evidence>
<accession>A0A1A9RUX5</accession>
<dbReference type="Proteomes" id="UP000077885">
    <property type="component" value="Unassembled WGS sequence"/>
</dbReference>
<feature type="signal peptide" evidence="1">
    <location>
        <begin position="1"/>
        <end position="19"/>
    </location>
</feature>
<gene>
    <name evidence="2" type="ORF">A7P95_10585</name>
</gene>
<name>A0A1A9RUX5_9NEIS</name>
<dbReference type="AlphaFoldDB" id="A0A1A9RUX5"/>
<keyword evidence="1" id="KW-0732">Signal</keyword>
<protein>
    <recommendedName>
        <fullName evidence="4">Lipoprotein</fullName>
    </recommendedName>
</protein>
<reference evidence="3" key="1">
    <citation type="submission" date="2016-05" db="EMBL/GenBank/DDBJ databases">
        <title>Draft genome of Corynebacterium afermentans subsp. afermentans LCDC 88199T.</title>
        <authorList>
            <person name="Bernier A.-M."/>
            <person name="Bernard K."/>
        </authorList>
    </citation>
    <scope>NUCLEOTIDE SEQUENCE [LARGE SCALE GENOMIC DNA]</scope>
    <source>
        <strain evidence="3">NML02-A-017</strain>
    </source>
</reference>
<dbReference type="EMBL" id="LXSL01000032">
    <property type="protein sequence ID" value="OAM26140.1"/>
    <property type="molecule type" value="Genomic_DNA"/>
</dbReference>
<feature type="chain" id="PRO_5008396197" description="Lipoprotein" evidence="1">
    <location>
        <begin position="20"/>
        <end position="136"/>
    </location>
</feature>
<evidence type="ECO:0000313" key="3">
    <source>
        <dbReference type="Proteomes" id="UP000077885"/>
    </source>
</evidence>
<dbReference type="STRING" id="1795827.A7P95_10585"/>
<evidence type="ECO:0000256" key="1">
    <source>
        <dbReference type="SAM" id="SignalP"/>
    </source>
</evidence>
<evidence type="ECO:0008006" key="4">
    <source>
        <dbReference type="Google" id="ProtNLM"/>
    </source>
</evidence>
<dbReference type="RefSeq" id="WP_067595132.1">
    <property type="nucleotide sequence ID" value="NZ_LXSL01000032.1"/>
</dbReference>
<dbReference type="OrthoDB" id="8610938at2"/>
<keyword evidence="3" id="KW-1185">Reference proteome</keyword>